<keyword evidence="1 3" id="KW-0853">WD repeat</keyword>
<dbReference type="InterPro" id="IPR019775">
    <property type="entry name" value="WD40_repeat_CS"/>
</dbReference>
<dbReference type="Pfam" id="PF07676">
    <property type="entry name" value="PD40"/>
    <property type="match status" value="1"/>
</dbReference>
<keyword evidence="2" id="KW-0677">Repeat</keyword>
<dbReference type="InterPro" id="IPR001680">
    <property type="entry name" value="WD40_rpt"/>
</dbReference>
<dbReference type="PROSITE" id="PS50294">
    <property type="entry name" value="WD_REPEATS_REGION"/>
    <property type="match status" value="1"/>
</dbReference>
<keyword evidence="6" id="KW-1185">Reference proteome</keyword>
<dbReference type="PROSITE" id="PS00678">
    <property type="entry name" value="WD_REPEATS_1"/>
    <property type="match status" value="1"/>
</dbReference>
<evidence type="ECO:0000256" key="1">
    <source>
        <dbReference type="ARBA" id="ARBA00022574"/>
    </source>
</evidence>
<dbReference type="SUPFAM" id="SSF82171">
    <property type="entry name" value="DPP6 N-terminal domain-like"/>
    <property type="match status" value="1"/>
</dbReference>
<dbReference type="InterPro" id="IPR011659">
    <property type="entry name" value="WD40"/>
</dbReference>
<proteinExistence type="predicted"/>
<protein>
    <submittedName>
        <fullName evidence="5">WD40 repeat domain-containing protein</fullName>
    </submittedName>
</protein>
<dbReference type="PANTHER" id="PTHR19879:SF9">
    <property type="entry name" value="TRANSCRIPTION INITIATION FACTOR TFIID SUBUNIT 5"/>
    <property type="match status" value="1"/>
</dbReference>
<name>A0ABW1DFV2_9ACTN</name>
<evidence type="ECO:0000256" key="4">
    <source>
        <dbReference type="SAM" id="MobiDB-lite"/>
    </source>
</evidence>
<dbReference type="RefSeq" id="WP_379525246.1">
    <property type="nucleotide sequence ID" value="NZ_JBHSPA010000136.1"/>
</dbReference>
<dbReference type="SMART" id="SM00320">
    <property type="entry name" value="WD40"/>
    <property type="match status" value="3"/>
</dbReference>
<feature type="region of interest" description="Disordered" evidence="4">
    <location>
        <begin position="502"/>
        <end position="547"/>
    </location>
</feature>
<feature type="repeat" description="WD" evidence="3">
    <location>
        <begin position="396"/>
        <end position="430"/>
    </location>
</feature>
<evidence type="ECO:0000313" key="6">
    <source>
        <dbReference type="Proteomes" id="UP001596058"/>
    </source>
</evidence>
<dbReference type="EMBL" id="JBHSPA010000136">
    <property type="protein sequence ID" value="MFC5835838.1"/>
    <property type="molecule type" value="Genomic_DNA"/>
</dbReference>
<organism evidence="5 6">
    <name type="scientific">Nonomuraea insulae</name>
    <dbReference type="NCBI Taxonomy" id="1616787"/>
    <lineage>
        <taxon>Bacteria</taxon>
        <taxon>Bacillati</taxon>
        <taxon>Actinomycetota</taxon>
        <taxon>Actinomycetes</taxon>
        <taxon>Streptosporangiales</taxon>
        <taxon>Streptosporangiaceae</taxon>
        <taxon>Nonomuraea</taxon>
    </lineage>
</organism>
<accession>A0ABW1DFV2</accession>
<dbReference type="Gene3D" id="2.130.10.10">
    <property type="entry name" value="YVTN repeat-like/Quinoprotein amine dehydrogenase"/>
    <property type="match status" value="3"/>
</dbReference>
<dbReference type="PROSITE" id="PS50082">
    <property type="entry name" value="WD_REPEATS_2"/>
    <property type="match status" value="1"/>
</dbReference>
<dbReference type="Proteomes" id="UP001596058">
    <property type="component" value="Unassembled WGS sequence"/>
</dbReference>
<comment type="caution">
    <text evidence="5">The sequence shown here is derived from an EMBL/GenBank/DDBJ whole genome shotgun (WGS) entry which is preliminary data.</text>
</comment>
<evidence type="ECO:0000256" key="3">
    <source>
        <dbReference type="PROSITE-ProRule" id="PRU00221"/>
    </source>
</evidence>
<evidence type="ECO:0000313" key="5">
    <source>
        <dbReference type="EMBL" id="MFC5835838.1"/>
    </source>
</evidence>
<dbReference type="InterPro" id="IPR015943">
    <property type="entry name" value="WD40/YVTN_repeat-like_dom_sf"/>
</dbReference>
<evidence type="ECO:0000256" key="2">
    <source>
        <dbReference type="ARBA" id="ARBA00022737"/>
    </source>
</evidence>
<dbReference type="PANTHER" id="PTHR19879">
    <property type="entry name" value="TRANSCRIPTION INITIATION FACTOR TFIID"/>
    <property type="match status" value="1"/>
</dbReference>
<gene>
    <name evidence="5" type="ORF">ACFPZ3_69505</name>
</gene>
<sequence length="547" mass="58878">MALCVPGKPLQLWDVATGRPMDTPWAPELTREQCMYEPATFTPDSRRLALVTGEKIRIWDIASGTKLTEIRHPNVEEIGFSQDGSFLVTADEKDILLWRVANPDHPVLRHGLSGERATNLQVDLHANRIRYLSGSQMTWPATVRTLDMGRAAISGWMNAVGSGAAFSPDGTTVAFAYQAEGSDVIRVQLHDRRSGQRIAALPQVVCPGPNEKPTCNVLLAFSSDGRTLAFGAAPYPFHSSPAQVSLWDVAGRRTTETITLKEKDRRYVGTLAFALGDASLVMIPNMDSNPMIVWDLRRRTVTKSLSVAKGMRATVSPDRRTLVTGEGNVIDLRSVAPVHGSLKPGLTGSLAFSADGRHLAASDLTGRIVLWDLRLKQRIGLLEPTLEHGADDLNRVSALAFSPDGGILAAGAENGTLQLWDVASRQPIGSPLSTPRDAILALAFSADGRTLYAAGRHTPLQRYELAPDTSAAVICRRAGGGLAAAEWETYFPNQPYQRICPPVPPRTAWPAPASPAPPTPSSTPPRSEQHPSLPSSGPAEARADGMG</sequence>
<feature type="compositionally biased region" description="Pro residues" evidence="4">
    <location>
        <begin position="502"/>
        <end position="523"/>
    </location>
</feature>
<reference evidence="6" key="1">
    <citation type="journal article" date="2019" name="Int. J. Syst. Evol. Microbiol.">
        <title>The Global Catalogue of Microorganisms (GCM) 10K type strain sequencing project: providing services to taxonomists for standard genome sequencing and annotation.</title>
        <authorList>
            <consortium name="The Broad Institute Genomics Platform"/>
            <consortium name="The Broad Institute Genome Sequencing Center for Infectious Disease"/>
            <person name="Wu L."/>
            <person name="Ma J."/>
        </authorList>
    </citation>
    <scope>NUCLEOTIDE SEQUENCE [LARGE SCALE GENOMIC DNA]</scope>
    <source>
        <strain evidence="6">CCUG 53903</strain>
    </source>
</reference>
<dbReference type="Pfam" id="PF00400">
    <property type="entry name" value="WD40"/>
    <property type="match status" value="2"/>
</dbReference>